<evidence type="ECO:0000256" key="1">
    <source>
        <dbReference type="ARBA" id="ARBA00008372"/>
    </source>
</evidence>
<proteinExistence type="inferred from homology"/>
<dbReference type="GO" id="GO:0000289">
    <property type="term" value="P:nuclear-transcribed mRNA poly(A) tail shortening"/>
    <property type="evidence" value="ECO:0007669"/>
    <property type="project" value="TreeGrafter"/>
</dbReference>
<evidence type="ECO:0000313" key="3">
    <source>
        <dbReference type="EMBL" id="KAJ9629973.1"/>
    </source>
</evidence>
<evidence type="ECO:0000256" key="2">
    <source>
        <dbReference type="SAM" id="MobiDB-lite"/>
    </source>
</evidence>
<dbReference type="PANTHER" id="PTHR15092">
    <property type="entry name" value="POLY A -SPECIFIC RIBONUCLEASE/TARGET OF EGR1, MEMBER 1"/>
    <property type="match status" value="1"/>
</dbReference>
<comment type="caution">
    <text evidence="3">The sequence shown here is derived from an EMBL/GenBank/DDBJ whole genome shotgun (WGS) entry which is preliminary data.</text>
</comment>
<dbReference type="AlphaFoldDB" id="A0AA39CVP2"/>
<dbReference type="InterPro" id="IPR012337">
    <property type="entry name" value="RNaseH-like_sf"/>
</dbReference>
<dbReference type="InterPro" id="IPR051181">
    <property type="entry name" value="CAF1_poly(A)_ribonucleases"/>
</dbReference>
<dbReference type="Pfam" id="PF04857">
    <property type="entry name" value="CAF1"/>
    <property type="match status" value="1"/>
</dbReference>
<dbReference type="GO" id="GO:1990431">
    <property type="term" value="P:priRNA 3'-end processing"/>
    <property type="evidence" value="ECO:0007669"/>
    <property type="project" value="TreeGrafter"/>
</dbReference>
<dbReference type="GO" id="GO:1990432">
    <property type="term" value="P:siRNA 3'-end processing"/>
    <property type="evidence" value="ECO:0007669"/>
    <property type="project" value="TreeGrafter"/>
</dbReference>
<dbReference type="GO" id="GO:0005634">
    <property type="term" value="C:nucleus"/>
    <property type="evidence" value="ECO:0007669"/>
    <property type="project" value="TreeGrafter"/>
</dbReference>
<organism evidence="3 4">
    <name type="scientific">Knufia peltigerae</name>
    <dbReference type="NCBI Taxonomy" id="1002370"/>
    <lineage>
        <taxon>Eukaryota</taxon>
        <taxon>Fungi</taxon>
        <taxon>Dikarya</taxon>
        <taxon>Ascomycota</taxon>
        <taxon>Pezizomycotina</taxon>
        <taxon>Eurotiomycetes</taxon>
        <taxon>Chaetothyriomycetidae</taxon>
        <taxon>Chaetothyriales</taxon>
        <taxon>Trichomeriaceae</taxon>
        <taxon>Knufia</taxon>
    </lineage>
</organism>
<dbReference type="InterPro" id="IPR036397">
    <property type="entry name" value="RNaseH_sf"/>
</dbReference>
<feature type="compositionally biased region" description="Basic and acidic residues" evidence="2">
    <location>
        <begin position="490"/>
        <end position="499"/>
    </location>
</feature>
<name>A0AA39CVP2_9EURO</name>
<dbReference type="SUPFAM" id="SSF53098">
    <property type="entry name" value="Ribonuclease H-like"/>
    <property type="match status" value="1"/>
</dbReference>
<reference evidence="3" key="1">
    <citation type="submission" date="2022-10" db="EMBL/GenBank/DDBJ databases">
        <title>Culturing micro-colonial fungi from biological soil crusts in the Mojave desert and describing Neophaeococcomyces mojavensis, and introducing the new genera and species Taxawa tesnikishii.</title>
        <authorList>
            <person name="Kurbessoian T."/>
            <person name="Stajich J.E."/>
        </authorList>
    </citation>
    <scope>NUCLEOTIDE SEQUENCE</scope>
    <source>
        <strain evidence="3">TK_35</strain>
    </source>
</reference>
<dbReference type="GO" id="GO:0003723">
    <property type="term" value="F:RNA binding"/>
    <property type="evidence" value="ECO:0007669"/>
    <property type="project" value="TreeGrafter"/>
</dbReference>
<comment type="similarity">
    <text evidence="1">Belongs to the CAF1 family.</text>
</comment>
<dbReference type="GO" id="GO:0000175">
    <property type="term" value="F:3'-5'-RNA exonuclease activity"/>
    <property type="evidence" value="ECO:0007669"/>
    <property type="project" value="TreeGrafter"/>
</dbReference>
<dbReference type="Proteomes" id="UP001172681">
    <property type="component" value="Unassembled WGS sequence"/>
</dbReference>
<dbReference type="Gene3D" id="3.30.420.10">
    <property type="entry name" value="Ribonuclease H-like superfamily/Ribonuclease H"/>
    <property type="match status" value="2"/>
</dbReference>
<keyword evidence="4" id="KW-1185">Reference proteome</keyword>
<gene>
    <name evidence="3" type="ORF">H2204_008777</name>
</gene>
<dbReference type="InterPro" id="IPR006941">
    <property type="entry name" value="RNase_CAF1"/>
</dbReference>
<feature type="region of interest" description="Disordered" evidence="2">
    <location>
        <begin position="485"/>
        <end position="505"/>
    </location>
</feature>
<dbReference type="EMBL" id="JAPDRN010000066">
    <property type="protein sequence ID" value="KAJ9629973.1"/>
    <property type="molecule type" value="Genomic_DNA"/>
</dbReference>
<evidence type="ECO:0000313" key="4">
    <source>
        <dbReference type="Proteomes" id="UP001172681"/>
    </source>
</evidence>
<sequence length="612" mass="68150">MDITHATFPQELIKIIQHIADSRFIAFDLEFSGVAARRQGGGSGRFTLQEYYHDLRSAAQIYQILQIGLTIVNEDTKKGRYVARPYNFHLSPLPATSENVFRRVWSYNSGAISFLLRHGFNIERPFSQGVHYLSRQEEHEVRDKLIADEKSKANMPNMVLKDEDSVLVDHIRQSISQWQSLPKETQENYLNIPAADAKDPVPSTLNRYQVRLTHQTVRNEWPKFKTQGMGHFVQITNPTADQQESERALREKMRERDIANAVGFRWVIEAILGGDISSLPHFYVTSGFPEGQAPDNIQAFLDKLQERLRKRKGALVGHNCLTDLINLYRCFIGDLPEKVEDFSARLHSLLPIILDTKYLAGIGSKKWVDTSLQAVENDMSPVALPRIHLPPGYDRYLHAANYHEAGFDSFVTAKIGLKLPGKLKREGKSLPALPQGPIATVEEAGSPELRSNEPDAAVQIEKPDQGLTKGVVDVLKAPLAIASSILTGNDPDKTNDSSAKDSGGAATIVASKATSLPQTRPMSETKKVASASQKSNIFDVLSDLPADTSMDAEEAVAQKDAGAHRRIAEMVEKGELLPGWNDNAEFWRLISNRLQANACEDGILDMLKLQKT</sequence>
<accession>A0AA39CVP2</accession>
<dbReference type="PANTHER" id="PTHR15092:SF22">
    <property type="entry name" value="POLY(A)-SPECIFIC RIBONUCLEASE PNLDC1"/>
    <property type="match status" value="1"/>
</dbReference>
<protein>
    <submittedName>
        <fullName evidence="3">Uncharacterized protein</fullName>
    </submittedName>
</protein>